<dbReference type="AlphaFoldDB" id="A0A2V5KBQ4"/>
<evidence type="ECO:0000313" key="1">
    <source>
        <dbReference type="EMBL" id="PYI55574.1"/>
    </source>
</evidence>
<proteinExistence type="predicted"/>
<dbReference type="EMBL" id="QJVJ01000003">
    <property type="protein sequence ID" value="PYI55574.1"/>
    <property type="molecule type" value="Genomic_DNA"/>
</dbReference>
<reference evidence="1 2" key="1">
    <citation type="submission" date="2018-05" db="EMBL/GenBank/DDBJ databases">
        <title>Paenibacillus flagellatus sp. nov., isolated from selenium mineral soil.</title>
        <authorList>
            <person name="Dai X."/>
        </authorList>
    </citation>
    <scope>NUCLEOTIDE SEQUENCE [LARGE SCALE GENOMIC DNA]</scope>
    <source>
        <strain evidence="1 2">DXL2</strain>
    </source>
</reference>
<dbReference type="OrthoDB" id="3229063at2"/>
<dbReference type="Proteomes" id="UP000247476">
    <property type="component" value="Unassembled WGS sequence"/>
</dbReference>
<sequence>MTGKRLRRKPGGRDGRSIRERIGSVARLKPEMYASYVFYHYAKQEETPNSFNPTYIIGAHEEVLFSYEEKPAPARGMGGTRRTWPAPVVPDDWHGVMRPHFIPWSDGERGPLLWERLNTLLSFE</sequence>
<protein>
    <submittedName>
        <fullName evidence="1">Uncharacterized protein</fullName>
    </submittedName>
</protein>
<evidence type="ECO:0000313" key="2">
    <source>
        <dbReference type="Proteomes" id="UP000247476"/>
    </source>
</evidence>
<comment type="caution">
    <text evidence="1">The sequence shown here is derived from an EMBL/GenBank/DDBJ whole genome shotgun (WGS) entry which is preliminary data.</text>
</comment>
<accession>A0A2V5KBQ4</accession>
<dbReference type="RefSeq" id="WP_110839375.1">
    <property type="nucleotide sequence ID" value="NZ_QJVJ01000003.1"/>
</dbReference>
<gene>
    <name evidence="1" type="ORF">DLM86_07525</name>
</gene>
<name>A0A2V5KBQ4_9BACL</name>
<keyword evidence="2" id="KW-1185">Reference proteome</keyword>
<organism evidence="1 2">
    <name type="scientific">Paenibacillus flagellatus</name>
    <dbReference type="NCBI Taxonomy" id="2211139"/>
    <lineage>
        <taxon>Bacteria</taxon>
        <taxon>Bacillati</taxon>
        <taxon>Bacillota</taxon>
        <taxon>Bacilli</taxon>
        <taxon>Bacillales</taxon>
        <taxon>Paenibacillaceae</taxon>
        <taxon>Paenibacillus</taxon>
    </lineage>
</organism>